<keyword evidence="2" id="KW-0012">Acyltransferase</keyword>
<evidence type="ECO:0000313" key="6">
    <source>
        <dbReference type="Proteomes" id="UP000070529"/>
    </source>
</evidence>
<proteinExistence type="inferred from homology"/>
<comment type="caution">
    <text evidence="5">The sequence shown here is derived from an EMBL/GenBank/DDBJ whole genome shotgun (WGS) entry which is preliminary data.</text>
</comment>
<accession>A0A135I9S5</accession>
<dbReference type="NCBIfam" id="NF008072">
    <property type="entry name" value="PRK10809.1"/>
    <property type="match status" value="1"/>
</dbReference>
<keyword evidence="1 5" id="KW-0808">Transferase</keyword>
<evidence type="ECO:0000256" key="3">
    <source>
        <dbReference type="ARBA" id="ARBA00038502"/>
    </source>
</evidence>
<dbReference type="GO" id="GO:0005737">
    <property type="term" value="C:cytoplasm"/>
    <property type="evidence" value="ECO:0007669"/>
    <property type="project" value="TreeGrafter"/>
</dbReference>
<comment type="similarity">
    <text evidence="3">Belongs to the acetyltransferase family. RimJ subfamily.</text>
</comment>
<dbReference type="SUPFAM" id="SSF55729">
    <property type="entry name" value="Acyl-CoA N-acyltransferases (Nat)"/>
    <property type="match status" value="1"/>
</dbReference>
<gene>
    <name evidence="5" type="ORF">ATN88_17645</name>
</gene>
<dbReference type="RefSeq" id="WP_067414612.1">
    <property type="nucleotide sequence ID" value="NZ_LNTY01000029.1"/>
</dbReference>
<dbReference type="PANTHER" id="PTHR43792:SF8">
    <property type="entry name" value="[RIBOSOMAL PROTEIN US5]-ALANINE N-ACETYLTRANSFERASE"/>
    <property type="match status" value="1"/>
</dbReference>
<dbReference type="EMBL" id="LNTY01000029">
    <property type="protein sequence ID" value="KXF82200.1"/>
    <property type="molecule type" value="Genomic_DNA"/>
</dbReference>
<dbReference type="InterPro" id="IPR051531">
    <property type="entry name" value="N-acetyltransferase"/>
</dbReference>
<dbReference type="PANTHER" id="PTHR43792">
    <property type="entry name" value="GNAT FAMILY, PUTATIVE (AFU_ORTHOLOGUE AFUA_3G00765)-RELATED-RELATED"/>
    <property type="match status" value="1"/>
</dbReference>
<evidence type="ECO:0000259" key="4">
    <source>
        <dbReference type="PROSITE" id="PS51186"/>
    </source>
</evidence>
<keyword evidence="6" id="KW-1185">Reference proteome</keyword>
<feature type="domain" description="N-acetyltransferase" evidence="4">
    <location>
        <begin position="17"/>
        <end position="182"/>
    </location>
</feature>
<dbReference type="InterPro" id="IPR016181">
    <property type="entry name" value="Acyl_CoA_acyltransferase"/>
</dbReference>
<reference evidence="5 6" key="1">
    <citation type="submission" date="2015-11" db="EMBL/GenBank/DDBJ databases">
        <title>Genomic Taxonomy of the Vibrionaceae.</title>
        <authorList>
            <person name="Gomez-Gil B."/>
            <person name="Enciso-Ibarra J."/>
        </authorList>
    </citation>
    <scope>NUCLEOTIDE SEQUENCE [LARGE SCALE GENOMIC DNA]</scope>
    <source>
        <strain evidence="5 6">CAIM 912</strain>
    </source>
</reference>
<dbReference type="OrthoDB" id="9801669at2"/>
<dbReference type="InterPro" id="IPR000182">
    <property type="entry name" value="GNAT_dom"/>
</dbReference>
<evidence type="ECO:0000256" key="2">
    <source>
        <dbReference type="ARBA" id="ARBA00023315"/>
    </source>
</evidence>
<dbReference type="STRING" id="294935.ATN88_17645"/>
<dbReference type="GO" id="GO:0008999">
    <property type="term" value="F:protein-N-terminal-alanine acetyltransferase activity"/>
    <property type="evidence" value="ECO:0007669"/>
    <property type="project" value="TreeGrafter"/>
</dbReference>
<name>A0A135I9S5_9GAMM</name>
<organism evidence="5 6">
    <name type="scientific">Enterovibrio coralii</name>
    <dbReference type="NCBI Taxonomy" id="294935"/>
    <lineage>
        <taxon>Bacteria</taxon>
        <taxon>Pseudomonadati</taxon>
        <taxon>Pseudomonadota</taxon>
        <taxon>Gammaproteobacteria</taxon>
        <taxon>Vibrionales</taxon>
        <taxon>Vibrionaceae</taxon>
        <taxon>Enterovibrio</taxon>
    </lineage>
</organism>
<sequence length="195" mass="22557">MSVEIINPFPSLSVDNLEIRAVQKGDVAKVVRYFQKNRTYLTPWEPSRPEGFFTFEGWERRVIQLTELQRHGLSYYFLIFESGSDEVQGVITYSNIMQYPFHACTVGYSLAEDAQGRGIMRRALKAANQWLFDNLNLHRIMASYMPRNQRSAAVLHSVGFEKEGEAKDYLLINGKWEDHILTSLINTKWVSSINE</sequence>
<dbReference type="PROSITE" id="PS51186">
    <property type="entry name" value="GNAT"/>
    <property type="match status" value="1"/>
</dbReference>
<dbReference type="Proteomes" id="UP000070529">
    <property type="component" value="Unassembled WGS sequence"/>
</dbReference>
<evidence type="ECO:0000256" key="1">
    <source>
        <dbReference type="ARBA" id="ARBA00022679"/>
    </source>
</evidence>
<protein>
    <submittedName>
        <fullName evidence="5">Ribosomal-protein-alanine acetyltransferase</fullName>
    </submittedName>
</protein>
<dbReference type="Gene3D" id="3.40.630.30">
    <property type="match status" value="1"/>
</dbReference>
<evidence type="ECO:0000313" key="5">
    <source>
        <dbReference type="EMBL" id="KXF82200.1"/>
    </source>
</evidence>
<dbReference type="Pfam" id="PF13302">
    <property type="entry name" value="Acetyltransf_3"/>
    <property type="match status" value="1"/>
</dbReference>
<dbReference type="AlphaFoldDB" id="A0A135I9S5"/>